<accession>A0A2W5NN01</accession>
<reference evidence="2 3" key="1">
    <citation type="submission" date="2017-08" db="EMBL/GenBank/DDBJ databases">
        <title>Infants hospitalized years apart are colonized by the same room-sourced microbial strains.</title>
        <authorList>
            <person name="Brooks B."/>
            <person name="Olm M.R."/>
            <person name="Firek B.A."/>
            <person name="Baker R."/>
            <person name="Thomas B.C."/>
            <person name="Morowitz M.J."/>
            <person name="Banfield J.F."/>
        </authorList>
    </citation>
    <scope>NUCLEOTIDE SEQUENCE [LARGE SCALE GENOMIC DNA]</scope>
    <source>
        <strain evidence="2">S2_005_002_R2_34</strain>
    </source>
</reference>
<dbReference type="InterPro" id="IPR009506">
    <property type="entry name" value="YjiS-like"/>
</dbReference>
<dbReference type="AlphaFoldDB" id="A0A2W5NN01"/>
<dbReference type="EMBL" id="QFPW01000001">
    <property type="protein sequence ID" value="PZQ52135.1"/>
    <property type="molecule type" value="Genomic_DNA"/>
</dbReference>
<evidence type="ECO:0000259" key="1">
    <source>
        <dbReference type="Pfam" id="PF06568"/>
    </source>
</evidence>
<protein>
    <recommendedName>
        <fullName evidence="1">YjiS-like domain-containing protein</fullName>
    </recommendedName>
</protein>
<dbReference type="Pfam" id="PF06568">
    <property type="entry name" value="YjiS-like"/>
    <property type="match status" value="1"/>
</dbReference>
<evidence type="ECO:0000313" key="3">
    <source>
        <dbReference type="Proteomes" id="UP000249185"/>
    </source>
</evidence>
<comment type="caution">
    <text evidence="2">The sequence shown here is derived from an EMBL/GenBank/DDBJ whole genome shotgun (WGS) entry which is preliminary data.</text>
</comment>
<name>A0A2W5NN01_RHOSU</name>
<proteinExistence type="predicted"/>
<evidence type="ECO:0000313" key="2">
    <source>
        <dbReference type="EMBL" id="PZQ52135.1"/>
    </source>
</evidence>
<sequence>MLASTEMGSASFDPRRFLAELARRAAAAMAAGRAKARARRDYARLRGLDDHLLADAGLSRAAIDAAERGF</sequence>
<dbReference type="Proteomes" id="UP000249185">
    <property type="component" value="Unassembled WGS sequence"/>
</dbReference>
<gene>
    <name evidence="2" type="ORF">DI556_00215</name>
</gene>
<organism evidence="2 3">
    <name type="scientific">Rhodovulum sulfidophilum</name>
    <name type="common">Rhodobacter sulfidophilus</name>
    <dbReference type="NCBI Taxonomy" id="35806"/>
    <lineage>
        <taxon>Bacteria</taxon>
        <taxon>Pseudomonadati</taxon>
        <taxon>Pseudomonadota</taxon>
        <taxon>Alphaproteobacteria</taxon>
        <taxon>Rhodobacterales</taxon>
        <taxon>Paracoccaceae</taxon>
        <taxon>Rhodovulum</taxon>
    </lineage>
</organism>
<feature type="domain" description="YjiS-like" evidence="1">
    <location>
        <begin position="30"/>
        <end position="63"/>
    </location>
</feature>